<sequence>MELIFLGTGAGVPSNNRNVSSLVLDLKSLQRGLWMFDCGEGTQHQILKSPVKIPKLEKIFITHLHGDHIFGLPGLLCSRSMGGCEEPLTLFGPAGLAQFVETTLSLSGSYLTFPLEIIEIAEEGVIYDDGQLKVSAYSLEHPVVSYGFRIEEFDKPGALDAQRLKDDGVPSGPWMQTLKQGNDVTLDDGRVIHGADYLGTPQRGRHLVIFGDTAPCENALKLAQNADVIVLEATLDSSMTEKANSRGHSSTVQTATLARDAGVKTLIATHFSGRYSAEDCERLLRECQAIFPETIFAYDHMVYTI</sequence>
<dbReference type="PANTHER" id="PTHR46018:SF2">
    <property type="entry name" value="ZINC PHOSPHODIESTERASE ELAC PROTEIN 1"/>
    <property type="match status" value="1"/>
</dbReference>
<comment type="cofactor">
    <cofactor evidence="9">
        <name>Zn(2+)</name>
        <dbReference type="ChEBI" id="CHEBI:29105"/>
    </cofactor>
    <text evidence="9">Binds 2 Zn(2+) ions.</text>
</comment>
<dbReference type="GO" id="GO:0042802">
    <property type="term" value="F:identical protein binding"/>
    <property type="evidence" value="ECO:0007669"/>
    <property type="project" value="UniProtKB-ARBA"/>
</dbReference>
<dbReference type="AlphaFoldDB" id="A0A1B8HAD3"/>
<dbReference type="InterPro" id="IPR036866">
    <property type="entry name" value="RibonucZ/Hydroxyglut_hydro"/>
</dbReference>
<dbReference type="Gene3D" id="3.60.15.10">
    <property type="entry name" value="Ribonuclease Z/Hydroxyacylglutathione hydrolase-like"/>
    <property type="match status" value="1"/>
</dbReference>
<feature type="binding site" evidence="9">
    <location>
        <position position="212"/>
    </location>
    <ligand>
        <name>Zn(2+)</name>
        <dbReference type="ChEBI" id="CHEBI:29105"/>
        <label>1</label>
        <note>catalytic</note>
    </ligand>
</feature>
<dbReference type="EC" id="3.1.-.-" evidence="9"/>
<keyword evidence="3 9" id="KW-0540">Nuclease</keyword>
<feature type="active site" description="Proton acceptor" evidence="9">
    <location>
        <position position="67"/>
    </location>
</feature>
<protein>
    <recommendedName>
        <fullName evidence="9">Ribonuclease BN</fullName>
        <shortName evidence="9">RNase BN</shortName>
        <ecNumber evidence="9">3.1.-.-</ecNumber>
    </recommendedName>
    <alternativeName>
        <fullName evidence="9">Ribonuclease Z homolog</fullName>
        <shortName evidence="9">RNase Z homolog</shortName>
    </alternativeName>
</protein>
<feature type="binding site" evidence="9">
    <location>
        <position position="212"/>
    </location>
    <ligand>
        <name>Zn(2+)</name>
        <dbReference type="ChEBI" id="CHEBI:29105"/>
        <label>2</label>
        <note>catalytic</note>
    </ligand>
</feature>
<dbReference type="Proteomes" id="UP000092247">
    <property type="component" value="Unassembled WGS sequence"/>
</dbReference>
<dbReference type="NCBIfam" id="NF000800">
    <property type="entry name" value="PRK00055.1-1"/>
    <property type="match status" value="1"/>
</dbReference>
<dbReference type="SUPFAM" id="SSF56281">
    <property type="entry name" value="Metallo-hydrolase/oxidoreductase"/>
    <property type="match status" value="1"/>
</dbReference>
<dbReference type="GO" id="GO:0004527">
    <property type="term" value="F:exonuclease activity"/>
    <property type="evidence" value="ECO:0007669"/>
    <property type="project" value="UniProtKB-UniRule"/>
</dbReference>
<dbReference type="FunFam" id="3.60.15.10:FF:000002">
    <property type="entry name" value="Ribonuclease Z"/>
    <property type="match status" value="1"/>
</dbReference>
<evidence type="ECO:0000256" key="2">
    <source>
        <dbReference type="ARBA" id="ARBA00022694"/>
    </source>
</evidence>
<feature type="binding site" evidence="9">
    <location>
        <position position="67"/>
    </location>
    <ligand>
        <name>Zn(2+)</name>
        <dbReference type="ChEBI" id="CHEBI:29105"/>
        <label>2</label>
        <note>catalytic</note>
    </ligand>
</feature>
<dbReference type="HAMAP" id="MF_01818">
    <property type="entry name" value="RNase_Z_BN"/>
    <property type="match status" value="1"/>
</dbReference>
<dbReference type="Pfam" id="PF23023">
    <property type="entry name" value="Anti-Pycsar_Apyc1"/>
    <property type="match status" value="1"/>
</dbReference>
<dbReference type="NCBIfam" id="NF000801">
    <property type="entry name" value="PRK00055.1-3"/>
    <property type="match status" value="1"/>
</dbReference>
<dbReference type="NCBIfam" id="TIGR02651">
    <property type="entry name" value="RNase_Z"/>
    <property type="match status" value="1"/>
</dbReference>
<dbReference type="EMBL" id="LZEX01000023">
    <property type="protein sequence ID" value="OBU06022.1"/>
    <property type="molecule type" value="Genomic_DNA"/>
</dbReference>
<feature type="binding site" evidence="9">
    <location>
        <position position="63"/>
    </location>
    <ligand>
        <name>Zn(2+)</name>
        <dbReference type="ChEBI" id="CHEBI:29105"/>
        <label>1</label>
        <note>catalytic</note>
    </ligand>
</feature>
<dbReference type="InterPro" id="IPR013471">
    <property type="entry name" value="RNase_Z/BN"/>
</dbReference>
<feature type="binding site" evidence="9">
    <location>
        <position position="68"/>
    </location>
    <ligand>
        <name>Zn(2+)</name>
        <dbReference type="ChEBI" id="CHEBI:29105"/>
        <label>2</label>
        <note>catalytic</note>
    </ligand>
</feature>
<evidence type="ECO:0000256" key="5">
    <source>
        <dbReference type="ARBA" id="ARBA00022759"/>
    </source>
</evidence>
<dbReference type="PANTHER" id="PTHR46018">
    <property type="entry name" value="ZINC PHOSPHODIESTERASE ELAC PROTEIN 1"/>
    <property type="match status" value="1"/>
</dbReference>
<feature type="binding site" evidence="9">
    <location>
        <position position="270"/>
    </location>
    <ligand>
        <name>Zn(2+)</name>
        <dbReference type="ChEBI" id="CHEBI:29105"/>
        <label>2</label>
        <note>catalytic</note>
    </ligand>
</feature>
<keyword evidence="6 9" id="KW-0378">Hydrolase</keyword>
<keyword evidence="5 9" id="KW-0255">Endonuclease</keyword>
<gene>
    <name evidence="9" type="primary">rbn</name>
    <name evidence="10" type="ORF">AYY17_06780</name>
</gene>
<dbReference type="STRING" id="368603.AYY16_11615"/>
<comment type="subunit">
    <text evidence="1 9">Homodimer.</text>
</comment>
<dbReference type="GO" id="GO:0008270">
    <property type="term" value="F:zinc ion binding"/>
    <property type="evidence" value="ECO:0007669"/>
    <property type="project" value="UniProtKB-UniRule"/>
</dbReference>
<evidence type="ECO:0000313" key="11">
    <source>
        <dbReference type="Proteomes" id="UP000092247"/>
    </source>
</evidence>
<feature type="binding site" evidence="9">
    <location>
        <position position="141"/>
    </location>
    <ligand>
        <name>Zn(2+)</name>
        <dbReference type="ChEBI" id="CHEBI:29105"/>
        <label>1</label>
        <note>catalytic</note>
    </ligand>
</feature>
<dbReference type="GO" id="GO:0042781">
    <property type="term" value="F:3'-tRNA processing endoribonuclease activity"/>
    <property type="evidence" value="ECO:0007669"/>
    <property type="project" value="TreeGrafter"/>
</dbReference>
<keyword evidence="7 9" id="KW-0862">Zinc</keyword>
<proteinExistence type="inferred from homology"/>
<comment type="similarity">
    <text evidence="9">Belongs to the RNase Z family. RNase BN subfamily.</text>
</comment>
<dbReference type="CDD" id="cd07717">
    <property type="entry name" value="RNaseZ_ZiPD-like_MBL-fold"/>
    <property type="match status" value="1"/>
</dbReference>
<keyword evidence="8 9" id="KW-0269">Exonuclease</keyword>
<dbReference type="RefSeq" id="WP_067424362.1">
    <property type="nucleotide sequence ID" value="NZ_LZEX01000023.1"/>
</dbReference>
<comment type="function">
    <text evidence="9">Zinc phosphodiesterase, which has both exoribonuclease and endoribonuclease activities.</text>
</comment>
<evidence type="ECO:0000256" key="6">
    <source>
        <dbReference type="ARBA" id="ARBA00022801"/>
    </source>
</evidence>
<evidence type="ECO:0000256" key="1">
    <source>
        <dbReference type="ARBA" id="ARBA00011738"/>
    </source>
</evidence>
<evidence type="ECO:0000256" key="3">
    <source>
        <dbReference type="ARBA" id="ARBA00022722"/>
    </source>
</evidence>
<keyword evidence="4 9" id="KW-0479">Metal-binding</keyword>
<evidence type="ECO:0000313" key="10">
    <source>
        <dbReference type="EMBL" id="OBU06022.1"/>
    </source>
</evidence>
<comment type="caution">
    <text evidence="10">The sequence shown here is derived from an EMBL/GenBank/DDBJ whole genome shotgun (WGS) entry which is preliminary data.</text>
</comment>
<name>A0A1B8HAD3_9GAMM</name>
<feature type="binding site" evidence="9">
    <location>
        <position position="65"/>
    </location>
    <ligand>
        <name>Zn(2+)</name>
        <dbReference type="ChEBI" id="CHEBI:29105"/>
        <label>1</label>
        <note>catalytic</note>
    </ligand>
</feature>
<evidence type="ECO:0000256" key="4">
    <source>
        <dbReference type="ARBA" id="ARBA00022723"/>
    </source>
</evidence>
<evidence type="ECO:0000256" key="8">
    <source>
        <dbReference type="ARBA" id="ARBA00022839"/>
    </source>
</evidence>
<evidence type="ECO:0000256" key="9">
    <source>
        <dbReference type="HAMAP-Rule" id="MF_01818"/>
    </source>
</evidence>
<accession>A0A1B8HAD3</accession>
<keyword evidence="2 9" id="KW-0819">tRNA processing</keyword>
<organism evidence="10 11">
    <name type="scientific">Morganella psychrotolerans</name>
    <dbReference type="NCBI Taxonomy" id="368603"/>
    <lineage>
        <taxon>Bacteria</taxon>
        <taxon>Pseudomonadati</taxon>
        <taxon>Pseudomonadota</taxon>
        <taxon>Gammaproteobacteria</taxon>
        <taxon>Enterobacterales</taxon>
        <taxon>Morganellaceae</taxon>
        <taxon>Morganella</taxon>
    </lineage>
</organism>
<reference evidence="10 11" key="1">
    <citation type="submission" date="2016-06" db="EMBL/GenBank/DDBJ databases">
        <authorList>
            <person name="Kjaerup R.B."/>
            <person name="Dalgaard T.S."/>
            <person name="Juul-Madsen H.R."/>
        </authorList>
    </citation>
    <scope>NUCLEOTIDE SEQUENCE [LARGE SCALE GENOMIC DNA]</scope>
    <source>
        <strain evidence="10 11">GCSL-Mp3</strain>
    </source>
</reference>
<evidence type="ECO:0000256" key="7">
    <source>
        <dbReference type="ARBA" id="ARBA00022833"/>
    </source>
</evidence>